<comment type="caution">
    <text evidence="1">The sequence shown here is derived from an EMBL/GenBank/DDBJ whole genome shotgun (WGS) entry which is preliminary data.</text>
</comment>
<protein>
    <submittedName>
        <fullName evidence="1">Uncharacterized protein</fullName>
    </submittedName>
</protein>
<keyword evidence="2" id="KW-1185">Reference proteome</keyword>
<evidence type="ECO:0000313" key="1">
    <source>
        <dbReference type="EMBL" id="KAH3838771.1"/>
    </source>
</evidence>
<evidence type="ECO:0000313" key="2">
    <source>
        <dbReference type="Proteomes" id="UP000828390"/>
    </source>
</evidence>
<dbReference type="Proteomes" id="UP000828390">
    <property type="component" value="Unassembled WGS sequence"/>
</dbReference>
<sequence>MEDQQSFFNFLRMPPEMFDELLNRVSPKPDTPLQQSARSRSETCDYVTTLDIWRQVPVLAVRL</sequence>
<name>A0A9D4QPI3_DREPO</name>
<dbReference type="AlphaFoldDB" id="A0A9D4QPI3"/>
<accession>A0A9D4QPI3</accession>
<dbReference type="EMBL" id="JAIWYP010000004">
    <property type="protein sequence ID" value="KAH3838771.1"/>
    <property type="molecule type" value="Genomic_DNA"/>
</dbReference>
<reference evidence="1" key="2">
    <citation type="submission" date="2020-11" db="EMBL/GenBank/DDBJ databases">
        <authorList>
            <person name="McCartney M.A."/>
            <person name="Auch B."/>
            <person name="Kono T."/>
            <person name="Mallez S."/>
            <person name="Becker A."/>
            <person name="Gohl D.M."/>
            <person name="Silverstein K.A.T."/>
            <person name="Koren S."/>
            <person name="Bechman K.B."/>
            <person name="Herman A."/>
            <person name="Abrahante J.E."/>
            <person name="Garbe J."/>
        </authorList>
    </citation>
    <scope>NUCLEOTIDE SEQUENCE</scope>
    <source>
        <strain evidence="1">Duluth1</strain>
        <tissue evidence="1">Whole animal</tissue>
    </source>
</reference>
<reference evidence="1" key="1">
    <citation type="journal article" date="2019" name="bioRxiv">
        <title>The Genome of the Zebra Mussel, Dreissena polymorpha: A Resource for Invasive Species Research.</title>
        <authorList>
            <person name="McCartney M.A."/>
            <person name="Auch B."/>
            <person name="Kono T."/>
            <person name="Mallez S."/>
            <person name="Zhang Y."/>
            <person name="Obille A."/>
            <person name="Becker A."/>
            <person name="Abrahante J.E."/>
            <person name="Garbe J."/>
            <person name="Badalamenti J.P."/>
            <person name="Herman A."/>
            <person name="Mangelson H."/>
            <person name="Liachko I."/>
            <person name="Sullivan S."/>
            <person name="Sone E.D."/>
            <person name="Koren S."/>
            <person name="Silverstein K.A.T."/>
            <person name="Beckman K.B."/>
            <person name="Gohl D.M."/>
        </authorList>
    </citation>
    <scope>NUCLEOTIDE SEQUENCE</scope>
    <source>
        <strain evidence="1">Duluth1</strain>
        <tissue evidence="1">Whole animal</tissue>
    </source>
</reference>
<proteinExistence type="predicted"/>
<gene>
    <name evidence="1" type="ORF">DPMN_112186</name>
</gene>
<organism evidence="1 2">
    <name type="scientific">Dreissena polymorpha</name>
    <name type="common">Zebra mussel</name>
    <name type="synonym">Mytilus polymorpha</name>
    <dbReference type="NCBI Taxonomy" id="45954"/>
    <lineage>
        <taxon>Eukaryota</taxon>
        <taxon>Metazoa</taxon>
        <taxon>Spiralia</taxon>
        <taxon>Lophotrochozoa</taxon>
        <taxon>Mollusca</taxon>
        <taxon>Bivalvia</taxon>
        <taxon>Autobranchia</taxon>
        <taxon>Heteroconchia</taxon>
        <taxon>Euheterodonta</taxon>
        <taxon>Imparidentia</taxon>
        <taxon>Neoheterodontei</taxon>
        <taxon>Myida</taxon>
        <taxon>Dreissenoidea</taxon>
        <taxon>Dreissenidae</taxon>
        <taxon>Dreissena</taxon>
    </lineage>
</organism>